<keyword evidence="1" id="KW-0812">Transmembrane</keyword>
<accession>A0A2I0VTA5</accession>
<feature type="transmembrane region" description="Helical" evidence="1">
    <location>
        <begin position="78"/>
        <end position="97"/>
    </location>
</feature>
<dbReference type="AlphaFoldDB" id="A0A2I0VTA5"/>
<reference evidence="2 3" key="2">
    <citation type="journal article" date="2017" name="Nature">
        <title>The Apostasia genome and the evolution of orchids.</title>
        <authorList>
            <person name="Zhang G.Q."/>
            <person name="Liu K.W."/>
            <person name="Li Z."/>
            <person name="Lohaus R."/>
            <person name="Hsiao Y.Y."/>
            <person name="Niu S.C."/>
            <person name="Wang J.Y."/>
            <person name="Lin Y.C."/>
            <person name="Xu Q."/>
            <person name="Chen L.J."/>
            <person name="Yoshida K."/>
            <person name="Fujiwara S."/>
            <person name="Wang Z.W."/>
            <person name="Zhang Y.Q."/>
            <person name="Mitsuda N."/>
            <person name="Wang M."/>
            <person name="Liu G.H."/>
            <person name="Pecoraro L."/>
            <person name="Huang H.X."/>
            <person name="Xiao X.J."/>
            <person name="Lin M."/>
            <person name="Wu X.Y."/>
            <person name="Wu W.L."/>
            <person name="Chen Y.Y."/>
            <person name="Chang S.B."/>
            <person name="Sakamoto S."/>
            <person name="Ohme-Takagi M."/>
            <person name="Yagi M."/>
            <person name="Zeng S.J."/>
            <person name="Shen C.Y."/>
            <person name="Yeh C.M."/>
            <person name="Luo Y.B."/>
            <person name="Tsai W.C."/>
            <person name="Van de Peer Y."/>
            <person name="Liu Z.J."/>
        </authorList>
    </citation>
    <scope>NUCLEOTIDE SEQUENCE [LARGE SCALE GENOMIC DNA]</scope>
    <source>
        <tissue evidence="2">The whole plant</tissue>
    </source>
</reference>
<evidence type="ECO:0000256" key="1">
    <source>
        <dbReference type="SAM" id="Phobius"/>
    </source>
</evidence>
<reference evidence="2 3" key="1">
    <citation type="journal article" date="2016" name="Sci. Rep.">
        <title>The Dendrobium catenatum Lindl. genome sequence provides insights into polysaccharide synthase, floral development and adaptive evolution.</title>
        <authorList>
            <person name="Zhang G.Q."/>
            <person name="Xu Q."/>
            <person name="Bian C."/>
            <person name="Tsai W.C."/>
            <person name="Yeh C.M."/>
            <person name="Liu K.W."/>
            <person name="Yoshida K."/>
            <person name="Zhang L.S."/>
            <person name="Chang S.B."/>
            <person name="Chen F."/>
            <person name="Shi Y."/>
            <person name="Su Y.Y."/>
            <person name="Zhang Y.Q."/>
            <person name="Chen L.J."/>
            <person name="Yin Y."/>
            <person name="Lin M."/>
            <person name="Huang H."/>
            <person name="Deng H."/>
            <person name="Wang Z.W."/>
            <person name="Zhu S.L."/>
            <person name="Zhao X."/>
            <person name="Deng C."/>
            <person name="Niu S.C."/>
            <person name="Huang J."/>
            <person name="Wang M."/>
            <person name="Liu G.H."/>
            <person name="Yang H.J."/>
            <person name="Xiao X.J."/>
            <person name="Hsiao Y.Y."/>
            <person name="Wu W.L."/>
            <person name="Chen Y.Y."/>
            <person name="Mitsuda N."/>
            <person name="Ohme-Takagi M."/>
            <person name="Luo Y.B."/>
            <person name="Van de Peer Y."/>
            <person name="Liu Z.J."/>
        </authorList>
    </citation>
    <scope>NUCLEOTIDE SEQUENCE [LARGE SCALE GENOMIC DNA]</scope>
    <source>
        <tissue evidence="2">The whole plant</tissue>
    </source>
</reference>
<gene>
    <name evidence="2" type="ORF">MA16_Dca022398</name>
</gene>
<name>A0A2I0VTA5_9ASPA</name>
<dbReference type="Proteomes" id="UP000233837">
    <property type="component" value="Unassembled WGS sequence"/>
</dbReference>
<keyword evidence="1" id="KW-0472">Membrane</keyword>
<evidence type="ECO:0000313" key="2">
    <source>
        <dbReference type="EMBL" id="PKU66642.1"/>
    </source>
</evidence>
<evidence type="ECO:0000313" key="3">
    <source>
        <dbReference type="Proteomes" id="UP000233837"/>
    </source>
</evidence>
<protein>
    <submittedName>
        <fullName evidence="2">Uncharacterized protein</fullName>
    </submittedName>
</protein>
<keyword evidence="3" id="KW-1185">Reference proteome</keyword>
<dbReference type="EMBL" id="KZ503255">
    <property type="protein sequence ID" value="PKU66642.1"/>
    <property type="molecule type" value="Genomic_DNA"/>
</dbReference>
<proteinExistence type="predicted"/>
<organism evidence="2 3">
    <name type="scientific">Dendrobium catenatum</name>
    <dbReference type="NCBI Taxonomy" id="906689"/>
    <lineage>
        <taxon>Eukaryota</taxon>
        <taxon>Viridiplantae</taxon>
        <taxon>Streptophyta</taxon>
        <taxon>Embryophyta</taxon>
        <taxon>Tracheophyta</taxon>
        <taxon>Spermatophyta</taxon>
        <taxon>Magnoliopsida</taxon>
        <taxon>Liliopsida</taxon>
        <taxon>Asparagales</taxon>
        <taxon>Orchidaceae</taxon>
        <taxon>Epidendroideae</taxon>
        <taxon>Malaxideae</taxon>
        <taxon>Dendrobiinae</taxon>
        <taxon>Dendrobium</taxon>
    </lineage>
</organism>
<keyword evidence="1" id="KW-1133">Transmembrane helix</keyword>
<feature type="transmembrane region" description="Helical" evidence="1">
    <location>
        <begin position="49"/>
        <end position="66"/>
    </location>
</feature>
<sequence length="105" mass="11941">MEELAPSFECAPVEGEAIHHLVHEKMKETERLDVAVVFVDLGFVEEDEGACFVVWVSPLVLFHGIVKRMKRRVIIKSKLALGVGKGIVYVSISFFLINSRERERE</sequence>